<evidence type="ECO:0000313" key="4">
    <source>
        <dbReference type="Proteomes" id="UP000027604"/>
    </source>
</evidence>
<dbReference type="Pfam" id="PF08348">
    <property type="entry name" value="PAS_6"/>
    <property type="match status" value="1"/>
</dbReference>
<dbReference type="KEGG" id="jag:GJA_1750"/>
<organism evidence="3 4">
    <name type="scientific">Janthinobacterium agaricidamnosum NBRC 102515 = DSM 9628</name>
    <dbReference type="NCBI Taxonomy" id="1349767"/>
    <lineage>
        <taxon>Bacteria</taxon>
        <taxon>Pseudomonadati</taxon>
        <taxon>Pseudomonadota</taxon>
        <taxon>Betaproteobacteria</taxon>
        <taxon>Burkholderiales</taxon>
        <taxon>Oxalobacteraceae</taxon>
        <taxon>Janthinobacterium</taxon>
    </lineage>
</organism>
<dbReference type="Pfam" id="PF13309">
    <property type="entry name" value="HTH_22"/>
    <property type="match status" value="1"/>
</dbReference>
<dbReference type="Proteomes" id="UP000027604">
    <property type="component" value="Chromosome I"/>
</dbReference>
<evidence type="ECO:0000313" key="3">
    <source>
        <dbReference type="EMBL" id="CDG82386.1"/>
    </source>
</evidence>
<dbReference type="InterPro" id="IPR013559">
    <property type="entry name" value="YheO"/>
</dbReference>
<evidence type="ECO:0000259" key="1">
    <source>
        <dbReference type="Pfam" id="PF08348"/>
    </source>
</evidence>
<reference evidence="3 4" key="1">
    <citation type="journal article" date="2015" name="Genome Announc.">
        <title>Genome Sequence of Mushroom Soft-Rot Pathogen Janthinobacterium agaricidamnosum.</title>
        <authorList>
            <person name="Graupner K."/>
            <person name="Lackner G."/>
            <person name="Hertweck C."/>
        </authorList>
    </citation>
    <scope>NUCLEOTIDE SEQUENCE [LARGE SCALE GENOMIC DNA]</scope>
    <source>
        <strain evidence="4">NBRC 102515 / DSM 9628</strain>
    </source>
</reference>
<keyword evidence="4" id="KW-1185">Reference proteome</keyword>
<proteinExistence type="predicted"/>
<dbReference type="PANTHER" id="PTHR35568:SF1">
    <property type="entry name" value="TRANSCRIPTIONAL REGULATOR DAUR"/>
    <property type="match status" value="1"/>
</dbReference>
<dbReference type="AlphaFoldDB" id="W0V3E0"/>
<protein>
    <submittedName>
        <fullName evidence="3">Sensory box protein</fullName>
    </submittedName>
</protein>
<dbReference type="RefSeq" id="WP_051780476.1">
    <property type="nucleotide sequence ID" value="NZ_BCTH01000005.1"/>
</dbReference>
<dbReference type="InterPro" id="IPR039446">
    <property type="entry name" value="DauR-like"/>
</dbReference>
<dbReference type="HOGENOM" id="CLU_080179_2_0_4"/>
<dbReference type="PATRIC" id="fig|1349767.4.peg.3527"/>
<accession>W0V3E0</accession>
<evidence type="ECO:0000259" key="2">
    <source>
        <dbReference type="Pfam" id="PF13309"/>
    </source>
</evidence>
<dbReference type="InterPro" id="IPR039445">
    <property type="entry name" value="DauR-like_HTH"/>
</dbReference>
<name>W0V3E0_9BURK</name>
<feature type="domain" description="Transcriptional regulator DauR-like HTH" evidence="2">
    <location>
        <begin position="149"/>
        <end position="209"/>
    </location>
</feature>
<sequence length="221" mass="23835">MSALHPIVDMLGGIVGPHIEVVLHDLTQPETSVVALANGHVSDRGLGASILGGLKNDKAFIDATEQLSVRGEAVHSVMASYATVTRSGRELKSATVLFRDANGDLYAALCVNADLSHFQMAHSFLTKLLHPQPQSGPADAVLPDMDVLMREIISDAVRLHGKPVSMMNKKEKTLAVKNMLQRGLFIVKGGVERAAAALEVSRYTVYNYLEALRQEDDHDAG</sequence>
<dbReference type="eggNOG" id="COG2964">
    <property type="taxonomic scope" value="Bacteria"/>
</dbReference>
<dbReference type="PANTHER" id="PTHR35568">
    <property type="entry name" value="TRANSCRIPTIONAL REGULATOR DAUR"/>
    <property type="match status" value="1"/>
</dbReference>
<gene>
    <name evidence="3" type="ORF">GJA_1750</name>
</gene>
<feature type="domain" description="YheO-like" evidence="1">
    <location>
        <begin position="3"/>
        <end position="123"/>
    </location>
</feature>
<dbReference type="EMBL" id="HG322949">
    <property type="protein sequence ID" value="CDG82386.1"/>
    <property type="molecule type" value="Genomic_DNA"/>
</dbReference>